<proteinExistence type="predicted"/>
<evidence type="ECO:0000256" key="4">
    <source>
        <dbReference type="ARBA" id="ARBA00023136"/>
    </source>
</evidence>
<dbReference type="InterPro" id="IPR018391">
    <property type="entry name" value="PQQ_b-propeller_rpt"/>
</dbReference>
<dbReference type="InterPro" id="IPR045232">
    <property type="entry name" value="FAM234"/>
</dbReference>
<sequence>MQLRTALAAAVVVVALAGTAVFGFSAVADSGGTLSERWVSNTTSATQSNHHAPAVGRVGGSSLVFAPVSGEFETDQCALVAQNASDGSSRWQEPIPSANCTIHAVADPTLADFVGDDTKEVIATSTEQEVAAYRPRTGEQVFQYDLTDYGYTQPVVADLTGDGGNELVVVDVQGTVFVLRPNGTAVWTETLSSYTWGQPAVEDFDADSQREVVVGTSSGQLVLFDHKGTKAWNRTRPFESSITWMTTGQADDDRATEIVTATVDGRVTAIDGERGAVQWQRDFGEFAAVHTLRDGDGDGDPEVYAVAKDGKIRSLNASDGSTEWTTTLTTESVQMMPPPVMGDVDTDTDPELVAATNDGIVSVVDPRSGDVLASYERGVPIYVHPTVADTDGDGTAEVYAIYGDGRVVALSYTE</sequence>
<keyword evidence="3" id="KW-1133">Transmembrane helix</keyword>
<dbReference type="InterPro" id="IPR002372">
    <property type="entry name" value="PQQ_rpt_dom"/>
</dbReference>
<dbReference type="InterPro" id="IPR028994">
    <property type="entry name" value="Integrin_alpha_N"/>
</dbReference>
<protein>
    <recommendedName>
        <fullName evidence="5">Pyrrolo-quinoline quinone repeat domain-containing protein</fullName>
    </recommendedName>
</protein>
<dbReference type="RefSeq" id="WP_005044626.1">
    <property type="nucleotide sequence ID" value="NZ_AOME01000072.1"/>
</dbReference>
<dbReference type="STRING" id="1227456.C450_14938"/>
<dbReference type="EMBL" id="AOME01000072">
    <property type="protein sequence ID" value="EMA50490.1"/>
    <property type="molecule type" value="Genomic_DNA"/>
</dbReference>
<name>M0N1E8_9EURY</name>
<dbReference type="Gene3D" id="2.130.10.10">
    <property type="entry name" value="YVTN repeat-like/Quinoprotein amine dehydrogenase"/>
    <property type="match status" value="2"/>
</dbReference>
<evidence type="ECO:0000259" key="5">
    <source>
        <dbReference type="Pfam" id="PF13360"/>
    </source>
</evidence>
<dbReference type="AlphaFoldDB" id="M0N1E8"/>
<dbReference type="SMART" id="SM00564">
    <property type="entry name" value="PQQ"/>
    <property type="match status" value="4"/>
</dbReference>
<evidence type="ECO:0000313" key="6">
    <source>
        <dbReference type="EMBL" id="EMA50490.1"/>
    </source>
</evidence>
<feature type="domain" description="Pyrrolo-quinoline quinone repeat" evidence="5">
    <location>
        <begin position="258"/>
        <end position="410"/>
    </location>
</feature>
<evidence type="ECO:0000256" key="1">
    <source>
        <dbReference type="ARBA" id="ARBA00004167"/>
    </source>
</evidence>
<keyword evidence="7" id="KW-1185">Reference proteome</keyword>
<evidence type="ECO:0000313" key="7">
    <source>
        <dbReference type="Proteomes" id="UP000011625"/>
    </source>
</evidence>
<dbReference type="InterPro" id="IPR015943">
    <property type="entry name" value="WD40/YVTN_repeat-like_dom_sf"/>
</dbReference>
<organism evidence="6 7">
    <name type="scientific">Halococcus salifodinae DSM 8989</name>
    <dbReference type="NCBI Taxonomy" id="1227456"/>
    <lineage>
        <taxon>Archaea</taxon>
        <taxon>Methanobacteriati</taxon>
        <taxon>Methanobacteriota</taxon>
        <taxon>Stenosarchaea group</taxon>
        <taxon>Halobacteria</taxon>
        <taxon>Halobacteriales</taxon>
        <taxon>Halococcaceae</taxon>
        <taxon>Halococcus</taxon>
    </lineage>
</organism>
<comment type="caution">
    <text evidence="6">The sequence shown here is derived from an EMBL/GenBank/DDBJ whole genome shotgun (WGS) entry which is preliminary data.</text>
</comment>
<keyword evidence="4" id="KW-0472">Membrane</keyword>
<accession>M0N1E8</accession>
<comment type="subcellular location">
    <subcellularLocation>
        <location evidence="1">Membrane</location>
        <topology evidence="1">Single-pass membrane protein</topology>
    </subcellularLocation>
</comment>
<dbReference type="OrthoDB" id="221432at2157"/>
<dbReference type="PATRIC" id="fig|1227456.3.peg.3026"/>
<dbReference type="PANTHER" id="PTHR21419:SF23">
    <property type="entry name" value="PROTEIN DEFECTIVE IN EXINE FORMATION 1"/>
    <property type="match status" value="1"/>
</dbReference>
<dbReference type="PANTHER" id="PTHR21419">
    <property type="match status" value="1"/>
</dbReference>
<dbReference type="SUPFAM" id="SSF69318">
    <property type="entry name" value="Integrin alpha N-terminal domain"/>
    <property type="match status" value="1"/>
</dbReference>
<reference evidence="6 7" key="1">
    <citation type="journal article" date="2014" name="PLoS Genet.">
        <title>Phylogenetically driven sequencing of extremely halophilic archaea reveals strategies for static and dynamic osmo-response.</title>
        <authorList>
            <person name="Becker E.A."/>
            <person name="Seitzer P.M."/>
            <person name="Tritt A."/>
            <person name="Larsen D."/>
            <person name="Krusor M."/>
            <person name="Yao A.I."/>
            <person name="Wu D."/>
            <person name="Madern D."/>
            <person name="Eisen J.A."/>
            <person name="Darling A.E."/>
            <person name="Facciotti M.T."/>
        </authorList>
    </citation>
    <scope>NUCLEOTIDE SEQUENCE [LARGE SCALE GENOMIC DNA]</scope>
    <source>
        <strain evidence="6 7">DSM 8989</strain>
    </source>
</reference>
<dbReference type="Proteomes" id="UP000011625">
    <property type="component" value="Unassembled WGS sequence"/>
</dbReference>
<dbReference type="GO" id="GO:0016020">
    <property type="term" value="C:membrane"/>
    <property type="evidence" value="ECO:0007669"/>
    <property type="project" value="UniProtKB-SubCell"/>
</dbReference>
<dbReference type="Pfam" id="PF13360">
    <property type="entry name" value="PQQ_2"/>
    <property type="match status" value="2"/>
</dbReference>
<keyword evidence="2" id="KW-0812">Transmembrane</keyword>
<feature type="domain" description="Pyrrolo-quinoline quinone repeat" evidence="5">
    <location>
        <begin position="33"/>
        <end position="157"/>
    </location>
</feature>
<evidence type="ECO:0000256" key="3">
    <source>
        <dbReference type="ARBA" id="ARBA00022989"/>
    </source>
</evidence>
<gene>
    <name evidence="6" type="ORF">C450_14938</name>
</gene>
<evidence type="ECO:0000256" key="2">
    <source>
        <dbReference type="ARBA" id="ARBA00022692"/>
    </source>
</evidence>